<feature type="domain" description="USP" evidence="2">
    <location>
        <begin position="1424"/>
        <end position="1742"/>
    </location>
</feature>
<dbReference type="InterPro" id="IPR050164">
    <property type="entry name" value="Peptidase_C19"/>
</dbReference>
<protein>
    <recommendedName>
        <fullName evidence="2">USP domain-containing protein</fullName>
    </recommendedName>
</protein>
<dbReference type="PANTHER" id="PTHR24006:SF925">
    <property type="entry name" value="UBIQUITINYL HYDROLASE 1"/>
    <property type="match status" value="1"/>
</dbReference>
<proteinExistence type="predicted"/>
<feature type="region of interest" description="Disordered" evidence="1">
    <location>
        <begin position="2332"/>
        <end position="2365"/>
    </location>
</feature>
<accession>A0A4U0XJP1</accession>
<gene>
    <name evidence="3" type="ORF">B0A55_05195</name>
</gene>
<dbReference type="InterPro" id="IPR038765">
    <property type="entry name" value="Papain-like_cys_pep_sf"/>
</dbReference>
<dbReference type="InterPro" id="IPR028889">
    <property type="entry name" value="USP"/>
</dbReference>
<dbReference type="EMBL" id="NAJQ01000163">
    <property type="protein sequence ID" value="TKA76426.1"/>
    <property type="molecule type" value="Genomic_DNA"/>
</dbReference>
<dbReference type="Gene3D" id="3.90.70.10">
    <property type="entry name" value="Cysteine proteinases"/>
    <property type="match status" value="1"/>
</dbReference>
<dbReference type="InterPro" id="IPR018200">
    <property type="entry name" value="USP_CS"/>
</dbReference>
<name>A0A4U0XJP1_9PEZI</name>
<dbReference type="Proteomes" id="UP000309340">
    <property type="component" value="Unassembled WGS sequence"/>
</dbReference>
<dbReference type="PROSITE" id="PS50235">
    <property type="entry name" value="USP_3"/>
    <property type="match status" value="1"/>
</dbReference>
<evidence type="ECO:0000259" key="2">
    <source>
        <dbReference type="PROSITE" id="PS50235"/>
    </source>
</evidence>
<feature type="compositionally biased region" description="Basic and acidic residues" evidence="1">
    <location>
        <begin position="1"/>
        <end position="12"/>
    </location>
</feature>
<keyword evidence="4" id="KW-1185">Reference proteome</keyword>
<dbReference type="InterPro" id="IPR001394">
    <property type="entry name" value="Peptidase_C19_UCH"/>
</dbReference>
<dbReference type="PROSITE" id="PS00972">
    <property type="entry name" value="USP_1"/>
    <property type="match status" value="1"/>
</dbReference>
<dbReference type="SUPFAM" id="SSF54001">
    <property type="entry name" value="Cysteine proteinases"/>
    <property type="match status" value="1"/>
</dbReference>
<sequence>MAYTDSPRDHGVDANPDVSRKRARLSQSPATSDSIPIEALDPEDIGTDLTNAIEIQDDDGITMSTYDDLTLGWPDQEAEWLVNNFSKYLSADDFYMPIGDFTALSAWLADHIAASAQLPRDVLLDKTTEHETFFDNLAWQALLFLQRNEIFDSVEVAADRDLTGCLAGFIQNLVELCVRRIQLLPDITKEKIARRDSAQPLPSKPGQQHVCGLVYIQLLEHLFRMSLVDSKYFRLALRLQWSQLMKSCEQIVWEELETFRALVATLAYLSQGAREIKYSWLYIDCILRIMRKFGSAASDTAMDMVHTVNEVILPAICEKHPRALPDDFHTTVVRVCGDAIERQVRAQDGSPAGCQVIYEHLVRGDNDALLAGEGEDEQITDTTGQDDDETLAILLRVAWVLQAEKRFLCSDIMDIRSCGISMLVADLVKLFEKYCKHSLNGAKHPVVQYAARFLKQNALTSYIFSADSHASLISHCADIVSFLAETSAYTDTETDTIWQACTTSVEANFANASFAVLQQVASHLNCEQLLYTVQKYATTSILAISSPAATDLLPVLFKSLHETLPRLDLAARERLSLDAFGTAFQLAGKLHEANGTLAVGNLRMVAMNEIAMATGYPVEWRVQIYDCCVPAILEMSHLATVSIATLQIFLRAGMSVEEAHHVLTKLPAAAVVAEIRNFVGTAGEQSPGEIASRDYNIRLRLGFATRLLSHAPALEMERVQDDLYHLLFGGLAMDNIARHIAWQELGSLTGSQQHVPAAGKLMERYLIEFVPLLPTHLATPALIDVLIHCLKARIRASMSDDLPSEPLELPLWKTLVRIAAESLESVTAKAAVDAVCHLLFIWPQYSGSKDSISACYVRFVRDFVNWLCSEFSNLDSADNTDQAARFHQAIDLLSTVLRKSKEIQPSAQLVAPMERITLDSSESDPEALCFLLQLCPPQGPPTTTSVQASNTSRVADLAAALPGMTGTASNRIILGGKLVDLQSDAPKTLMEIGVESSGVILIRPVYNPDCDLETVLTVSGPVEQEMLAQYDRLEPFLDGPEPVARSAYDFLAKMRPSASARTRICSPEATAAQLFPTDNPCRTAYSAHILRTHLDDYARLGVADERFIVHGARLLTACILDEGRPPDISVLLPVAACLGDFLRERPTELASTSYFVDASQFASRMICLIQSAMQLAEGSLATALYQVLLQAARVDVSVWQAFTQDERFTELQATLLLADDESVSGSVIMAINSFCGEETAPDDAVDKYWGAILVSIPQALRKNYATTSFYGVATEMLARNRSLQASEASVRQLITALLDQLRAHVHTESPECSMADEAATGLLRLLAAAVSILKSFKKPLGLMGIATELFEKLLFPPTGPPPQPLLHDDTRELAFDLVKAVCESPTDYHALAQLADVAMRTLPTNPDQKFPGYGDWIRPADACAGLSNLGMTCYMNSLLQQLFTNVAFRKFIFDVPIVDAGQQVLLERVQALFMQMQDFPAPFIDTSQLAATLAIQTDSQEDVHGFYATLLTRLEESMPDSKHKLALSRFFTGKFMSQVRGECGHISAQAEPFTEVSITVKNKASLQESLDEFVQGEPMQGANKYRCHSCNPDDGGRLVNAMKRTCLDETPDNLTFCLKRFTFEAMMGMEGKANDRFDFPAEIDMARYQRQHLEHPEAEIQSDVFDLVGVIVHQGSLEFGHYWSYVRLGNAATPATWVYLEDKHVRSCQGVQEVQNQCCGGLLFANGMERSDNAYVLFYRRRAQTNLESSLAKRICAPPKVATRLPPRVEAPAALTESNLGQCHWRWRIGHLFGLHFSAFMDWLVLSCPPPDANDASNDSAIMYPTMGLVDSLACVAARYLLHLLLTDPEGGKKTPSFIQSLATPMMETADRALFDAKFMLEVTGDADFLAAVWRSAEARYTLGVSNMLGSRLARMKEDEDPLYLDTLRSVISAHASQLKNLGVIWDSWHTYFDFVTSIMKTGAAETKLVLDGGYLRCIWDVLYIEIAELEVKKKYTPINAKTKSNAINLNPLFGFLCGVLTEHVSIDDPIANDSPYAEVDGVLRLKRYDVEMLTRLHAVDQMLIWLPAYIACLRCPVRHDKEWLDYLPGKLFGLVTERASSELLLDLERTLVARCREEQRKLLPLLSMAYQYCRVRGDAIGDILKQIGREMQAWSSVHPLEIVHFYSAVAHASRIAAIEGSLDWVLFFLPFKKAAVRRGTVGYLAEHVFVDPRPTAPESVVRMRMSRVLATRFLPHLRNAYHEGQQMHNLPDILAVMKMEARWLSTLHREIQFIMGDDERKRAAGLRPGLVVEYDESKSTLNGLRNTLEELKDWEVGAADVTGTSYLTGRIVETSASPEMEAEEEEGESSDLSDEEDAEGSYDA</sequence>
<dbReference type="STRING" id="329884.A0A4U0XJP1"/>
<feature type="compositionally biased region" description="Polar residues" evidence="1">
    <location>
        <begin position="25"/>
        <end position="34"/>
    </location>
</feature>
<dbReference type="OrthoDB" id="420187at2759"/>
<dbReference type="PROSITE" id="PS00973">
    <property type="entry name" value="USP_2"/>
    <property type="match status" value="1"/>
</dbReference>
<dbReference type="GO" id="GO:0016579">
    <property type="term" value="P:protein deubiquitination"/>
    <property type="evidence" value="ECO:0007669"/>
    <property type="project" value="InterPro"/>
</dbReference>
<dbReference type="GO" id="GO:0005829">
    <property type="term" value="C:cytosol"/>
    <property type="evidence" value="ECO:0007669"/>
    <property type="project" value="TreeGrafter"/>
</dbReference>
<dbReference type="GO" id="GO:0004843">
    <property type="term" value="F:cysteine-type deubiquitinase activity"/>
    <property type="evidence" value="ECO:0007669"/>
    <property type="project" value="InterPro"/>
</dbReference>
<feature type="compositionally biased region" description="Acidic residues" evidence="1">
    <location>
        <begin position="2341"/>
        <end position="2365"/>
    </location>
</feature>
<reference evidence="3 4" key="1">
    <citation type="submission" date="2017-03" db="EMBL/GenBank/DDBJ databases">
        <title>Genomes of endolithic fungi from Antarctica.</title>
        <authorList>
            <person name="Coleine C."/>
            <person name="Masonjones S."/>
            <person name="Stajich J.E."/>
        </authorList>
    </citation>
    <scope>NUCLEOTIDE SEQUENCE [LARGE SCALE GENOMIC DNA]</scope>
    <source>
        <strain evidence="3 4">CCFEE 5184</strain>
    </source>
</reference>
<evidence type="ECO:0000313" key="3">
    <source>
        <dbReference type="EMBL" id="TKA76426.1"/>
    </source>
</evidence>
<evidence type="ECO:0000313" key="4">
    <source>
        <dbReference type="Proteomes" id="UP000309340"/>
    </source>
</evidence>
<dbReference type="GO" id="GO:0005634">
    <property type="term" value="C:nucleus"/>
    <property type="evidence" value="ECO:0007669"/>
    <property type="project" value="TreeGrafter"/>
</dbReference>
<organism evidence="3 4">
    <name type="scientific">Friedmanniomyces simplex</name>
    <dbReference type="NCBI Taxonomy" id="329884"/>
    <lineage>
        <taxon>Eukaryota</taxon>
        <taxon>Fungi</taxon>
        <taxon>Dikarya</taxon>
        <taxon>Ascomycota</taxon>
        <taxon>Pezizomycotina</taxon>
        <taxon>Dothideomycetes</taxon>
        <taxon>Dothideomycetidae</taxon>
        <taxon>Mycosphaerellales</taxon>
        <taxon>Teratosphaeriaceae</taxon>
        <taxon>Friedmanniomyces</taxon>
    </lineage>
</organism>
<dbReference type="PANTHER" id="PTHR24006">
    <property type="entry name" value="UBIQUITIN CARBOXYL-TERMINAL HYDROLASE"/>
    <property type="match status" value="1"/>
</dbReference>
<feature type="region of interest" description="Disordered" evidence="1">
    <location>
        <begin position="1"/>
        <end position="38"/>
    </location>
</feature>
<comment type="caution">
    <text evidence="3">The sequence shown here is derived from an EMBL/GenBank/DDBJ whole genome shotgun (WGS) entry which is preliminary data.</text>
</comment>
<dbReference type="Pfam" id="PF00443">
    <property type="entry name" value="UCH"/>
    <property type="match status" value="1"/>
</dbReference>
<evidence type="ECO:0000256" key="1">
    <source>
        <dbReference type="SAM" id="MobiDB-lite"/>
    </source>
</evidence>